<evidence type="ECO:0000313" key="2">
    <source>
        <dbReference type="Proteomes" id="UP001225134"/>
    </source>
</evidence>
<sequence length="687" mass="80394">MRINKKVLLYFLVVSQVYAAKNIDIRLKSSLDFNTEFTQKDENKKENQTFKTFAYDKSGYNLSLVDVDFRLKKIDLNLGTVIKSKRADIQLNDWDNEEDKKKAKNHDFMSKIYLKYNSPEFYGLKSETKLTYYVDDFVNDRKKNKADEKIEDLGKPGEYIEADGTKQALGNILFDSTLKGKIKESEIDLGIKYKANQIVRFDKDEAYIKGQAKLKQKINKDIFLDMEYIGFYDLNLASKKFDTFDKKMFDYPDAGLPGHYVHHLDHDTKFNIKYKFGKGEFNVNNSLNVLQLLSAGERKNEKIEKKYSVLKPKTDFNIKVNLNKNLSLIPKYISEFEYKKEINYKQDEDSSDVIEEKWAYKPAVQMGLKYIDEKISNEFAVGYKTAINVKKYFSKSENIPHEIYLANRGKINININPKLKFKLEDDLSLALKIKDKKLLPNSDKIAINTNLEYEVNDKLKIISSLKNDFNMTTKKKVLNPDDYENNFETKLEVLYTPLKDILKVNTEMYFNNNSSFIYFPYAKDMSDPKEKLIYLGDIRPISIFNKMGLKTKIEHQKKFNANLSLNSGLGMEANFQALAITKEKLYHFENKDIPSNKKDPEISDYRQYRYNLGGEIKVNPFVEVKYSPIEKLDLNTKLEVELNFAKEVVNIIKNDKRPDNGQYSYIDKNFGFKKLSPKIAFELKYRW</sequence>
<organism evidence="1 2">
    <name type="scientific">Sneathia sanguinegens</name>
    <dbReference type="NCBI Taxonomy" id="40543"/>
    <lineage>
        <taxon>Bacteria</taxon>
        <taxon>Fusobacteriati</taxon>
        <taxon>Fusobacteriota</taxon>
        <taxon>Fusobacteriia</taxon>
        <taxon>Fusobacteriales</taxon>
        <taxon>Leptotrichiaceae</taxon>
        <taxon>Sneathia</taxon>
    </lineage>
</organism>
<gene>
    <name evidence="1" type="ORF">QQA45_06405</name>
</gene>
<reference evidence="1 2" key="1">
    <citation type="submission" date="2023-06" db="EMBL/GenBank/DDBJ databases">
        <title>Antibody response to the Sneathia vaginalis cytopathogenic toxin A during pregnancy.</title>
        <authorList>
            <person name="Mccoy Z.T."/>
            <person name="Serrano M.G."/>
            <person name="Spaine K."/>
            <person name="Edwards D.J."/>
            <person name="Buck G.A."/>
            <person name="Jefferson K."/>
        </authorList>
    </citation>
    <scope>NUCLEOTIDE SEQUENCE [LARGE SCALE GENOMIC DNA]</scope>
    <source>
        <strain evidence="1 2">CCUG 42621</strain>
    </source>
</reference>
<keyword evidence="2" id="KW-1185">Reference proteome</keyword>
<protein>
    <submittedName>
        <fullName evidence="1">Uncharacterized protein</fullName>
    </submittedName>
</protein>
<dbReference type="RefSeq" id="WP_285153430.1">
    <property type="nucleotide sequence ID" value="NZ_JASSPP010000012.1"/>
</dbReference>
<evidence type="ECO:0000313" key="1">
    <source>
        <dbReference type="EMBL" id="MDK9581122.1"/>
    </source>
</evidence>
<name>A0ABT7HKQ4_9FUSO</name>
<accession>A0ABT7HKQ4</accession>
<comment type="caution">
    <text evidence="1">The sequence shown here is derived from an EMBL/GenBank/DDBJ whole genome shotgun (WGS) entry which is preliminary data.</text>
</comment>
<proteinExistence type="predicted"/>
<dbReference type="Proteomes" id="UP001225134">
    <property type="component" value="Unassembled WGS sequence"/>
</dbReference>
<dbReference type="EMBL" id="JASSPP010000012">
    <property type="protein sequence ID" value="MDK9581122.1"/>
    <property type="molecule type" value="Genomic_DNA"/>
</dbReference>